<dbReference type="PANTHER" id="PTHR23537:SF1">
    <property type="entry name" value="SUGAR TRANSPORTER"/>
    <property type="match status" value="1"/>
</dbReference>
<dbReference type="PROSITE" id="PS50850">
    <property type="entry name" value="MFS"/>
    <property type="match status" value="1"/>
</dbReference>
<name>A0ABN8E2H7_9VIBR</name>
<keyword evidence="1 4" id="KW-0812">Transmembrane</keyword>
<dbReference type="SUPFAM" id="SSF103473">
    <property type="entry name" value="MFS general substrate transporter"/>
    <property type="match status" value="1"/>
</dbReference>
<proteinExistence type="predicted"/>
<dbReference type="PANTHER" id="PTHR23537">
    <property type="match status" value="1"/>
</dbReference>
<evidence type="ECO:0000259" key="5">
    <source>
        <dbReference type="PROSITE" id="PS50850"/>
    </source>
</evidence>
<protein>
    <recommendedName>
        <fullName evidence="5">Major facilitator superfamily (MFS) profile domain-containing protein</fullName>
    </recommendedName>
</protein>
<evidence type="ECO:0000256" key="2">
    <source>
        <dbReference type="ARBA" id="ARBA00022989"/>
    </source>
</evidence>
<feature type="transmembrane region" description="Helical" evidence="4">
    <location>
        <begin position="277"/>
        <end position="294"/>
    </location>
</feature>
<accession>A0ABN8E2H7</accession>
<feature type="transmembrane region" description="Helical" evidence="4">
    <location>
        <begin position="300"/>
        <end position="319"/>
    </location>
</feature>
<keyword evidence="3 4" id="KW-0472">Membrane</keyword>
<evidence type="ECO:0000256" key="3">
    <source>
        <dbReference type="ARBA" id="ARBA00023136"/>
    </source>
</evidence>
<feature type="transmembrane region" description="Helical" evidence="4">
    <location>
        <begin position="142"/>
        <end position="163"/>
    </location>
</feature>
<feature type="transmembrane region" description="Helical" evidence="4">
    <location>
        <begin position="340"/>
        <end position="361"/>
    </location>
</feature>
<comment type="caution">
    <text evidence="6">The sequence shown here is derived from an EMBL/GenBank/DDBJ whole genome shotgun (WGS) entry which is preliminary data.</text>
</comment>
<feature type="transmembrane region" description="Helical" evidence="4">
    <location>
        <begin position="12"/>
        <end position="31"/>
    </location>
</feature>
<evidence type="ECO:0000256" key="4">
    <source>
        <dbReference type="SAM" id="Phobius"/>
    </source>
</evidence>
<feature type="transmembrane region" description="Helical" evidence="4">
    <location>
        <begin position="367"/>
        <end position="384"/>
    </location>
</feature>
<organism evidence="6 7">
    <name type="scientific">Vibrio marisflavi CECT 7928</name>
    <dbReference type="NCBI Taxonomy" id="634439"/>
    <lineage>
        <taxon>Bacteria</taxon>
        <taxon>Pseudomonadati</taxon>
        <taxon>Pseudomonadota</taxon>
        <taxon>Gammaproteobacteria</taxon>
        <taxon>Vibrionales</taxon>
        <taxon>Vibrionaceae</taxon>
        <taxon>Vibrio</taxon>
    </lineage>
</organism>
<feature type="transmembrane region" description="Helical" evidence="4">
    <location>
        <begin position="247"/>
        <end position="265"/>
    </location>
</feature>
<dbReference type="Pfam" id="PF06779">
    <property type="entry name" value="MFS_4"/>
    <property type="match status" value="1"/>
</dbReference>
<keyword evidence="2 4" id="KW-1133">Transmembrane helix</keyword>
<keyword evidence="7" id="KW-1185">Reference proteome</keyword>
<dbReference type="InterPro" id="IPR020846">
    <property type="entry name" value="MFS_dom"/>
</dbReference>
<dbReference type="EMBL" id="CAKLDM010000001">
    <property type="protein sequence ID" value="CAH0537763.1"/>
    <property type="molecule type" value="Genomic_DNA"/>
</dbReference>
<dbReference type="Gene3D" id="1.20.1250.20">
    <property type="entry name" value="MFS general substrate transporter like domains"/>
    <property type="match status" value="1"/>
</dbReference>
<evidence type="ECO:0000313" key="6">
    <source>
        <dbReference type="EMBL" id="CAH0537763.1"/>
    </source>
</evidence>
<feature type="transmembrane region" description="Helical" evidence="4">
    <location>
        <begin position="107"/>
        <end position="130"/>
    </location>
</feature>
<feature type="transmembrane region" description="Helical" evidence="4">
    <location>
        <begin position="217"/>
        <end position="241"/>
    </location>
</feature>
<feature type="transmembrane region" description="Helical" evidence="4">
    <location>
        <begin position="51"/>
        <end position="70"/>
    </location>
</feature>
<reference evidence="6" key="1">
    <citation type="submission" date="2021-11" db="EMBL/GenBank/DDBJ databases">
        <authorList>
            <person name="Rodrigo-Torres L."/>
            <person name="Arahal R. D."/>
            <person name="Lucena T."/>
        </authorList>
    </citation>
    <scope>NUCLEOTIDE SEQUENCE</scope>
    <source>
        <strain evidence="6">CECT 7928</strain>
    </source>
</reference>
<evidence type="ECO:0000256" key="1">
    <source>
        <dbReference type="ARBA" id="ARBA00022692"/>
    </source>
</evidence>
<dbReference type="InterPro" id="IPR010645">
    <property type="entry name" value="MFS_4"/>
</dbReference>
<feature type="transmembrane region" description="Helical" evidence="4">
    <location>
        <begin position="82"/>
        <end position="101"/>
    </location>
</feature>
<sequence length="401" mass="42922">MNMSIDIKKAKVLFAGIASLILSVGIARFSYTPMLTILQSQTGLSQSAGAWLASTNYIGYFVGALLVATIHDIQLKDKCYRISMILAVLSTFMMASSQNVWVWATLMFFAGASSTGGVLMSSGLVLNWLLTNKKSAKLGLHFSGVGLGIIIAALLPEIARSYLTWSQLYIVYGGLSLALLYPALAWLPKPIHAPNKAKEKNNMANLPSARFLTTLKLGYFCAGVGYVVNATFIVAIVNQALGQGTQGYLIFILLGIAAAPSPIMWDKISHHIGNLNALVLACLLQTAGILIPAASSSLPWLLVSAILFGNTFIAIVNIVMTMSGHYSPSNPAKMMAKMTISYSIAQVVAPMVVAMMTAHSLDYLDGLLLAGVVMIGGTLCMLRLKFLDRSTSSIIELARCK</sequence>
<feature type="transmembrane region" description="Helical" evidence="4">
    <location>
        <begin position="169"/>
        <end position="187"/>
    </location>
</feature>
<gene>
    <name evidence="6" type="ORF">VMF7928_01316</name>
</gene>
<feature type="domain" description="Major facilitator superfamily (MFS) profile" evidence="5">
    <location>
        <begin position="11"/>
        <end position="389"/>
    </location>
</feature>
<dbReference type="Proteomes" id="UP000838748">
    <property type="component" value="Unassembled WGS sequence"/>
</dbReference>
<evidence type="ECO:0000313" key="7">
    <source>
        <dbReference type="Proteomes" id="UP000838748"/>
    </source>
</evidence>
<dbReference type="InterPro" id="IPR036259">
    <property type="entry name" value="MFS_trans_sf"/>
</dbReference>